<name>A0ACC2MF18_PERAE</name>
<dbReference type="Proteomes" id="UP001234297">
    <property type="component" value="Chromosome 2"/>
</dbReference>
<reference evidence="1 2" key="1">
    <citation type="journal article" date="2022" name="Hortic Res">
        <title>A haplotype resolved chromosomal level avocado genome allows analysis of novel avocado genes.</title>
        <authorList>
            <person name="Nath O."/>
            <person name="Fletcher S.J."/>
            <person name="Hayward A."/>
            <person name="Shaw L.M."/>
            <person name="Masouleh A.K."/>
            <person name="Furtado A."/>
            <person name="Henry R.J."/>
            <person name="Mitter N."/>
        </authorList>
    </citation>
    <scope>NUCLEOTIDE SEQUENCE [LARGE SCALE GENOMIC DNA]</scope>
    <source>
        <strain evidence="2">cv. Hass</strain>
    </source>
</reference>
<dbReference type="EMBL" id="CM056810">
    <property type="protein sequence ID" value="KAJ8644030.1"/>
    <property type="molecule type" value="Genomic_DNA"/>
</dbReference>
<gene>
    <name evidence="1" type="ORF">MRB53_005778</name>
</gene>
<organism evidence="1 2">
    <name type="scientific">Persea americana</name>
    <name type="common">Avocado</name>
    <dbReference type="NCBI Taxonomy" id="3435"/>
    <lineage>
        <taxon>Eukaryota</taxon>
        <taxon>Viridiplantae</taxon>
        <taxon>Streptophyta</taxon>
        <taxon>Embryophyta</taxon>
        <taxon>Tracheophyta</taxon>
        <taxon>Spermatophyta</taxon>
        <taxon>Magnoliopsida</taxon>
        <taxon>Magnoliidae</taxon>
        <taxon>Laurales</taxon>
        <taxon>Lauraceae</taxon>
        <taxon>Persea</taxon>
    </lineage>
</organism>
<proteinExistence type="predicted"/>
<evidence type="ECO:0000313" key="1">
    <source>
        <dbReference type="EMBL" id="KAJ8644030.1"/>
    </source>
</evidence>
<accession>A0ACC2MF18</accession>
<sequence>MDPRHHRCRRRSQRRSLTKPLLFHPPQTQKPSKPTTNLHFSSTTTSSKNRPSQSKEKPSSNDEDNQPLSSTAVFLFESSSQIQVHNDSRATATLETETEFNRDANAIHEQVLKQADESLKGKGKERADEKVYRGMNAYMDYKVGFRREQTVSSKKVAGAHGPLRA</sequence>
<protein>
    <submittedName>
        <fullName evidence="1">Uncharacterized protein</fullName>
    </submittedName>
</protein>
<comment type="caution">
    <text evidence="1">The sequence shown here is derived from an EMBL/GenBank/DDBJ whole genome shotgun (WGS) entry which is preliminary data.</text>
</comment>
<evidence type="ECO:0000313" key="2">
    <source>
        <dbReference type="Proteomes" id="UP001234297"/>
    </source>
</evidence>
<keyword evidence="2" id="KW-1185">Reference proteome</keyword>